<reference evidence="2 3" key="1">
    <citation type="journal article" date="2016" name="Mol. Biol. Evol.">
        <title>Comparative Genomics of Early-Diverging Mushroom-Forming Fungi Provides Insights into the Origins of Lignocellulose Decay Capabilities.</title>
        <authorList>
            <person name="Nagy L.G."/>
            <person name="Riley R."/>
            <person name="Tritt A."/>
            <person name="Adam C."/>
            <person name="Daum C."/>
            <person name="Floudas D."/>
            <person name="Sun H."/>
            <person name="Yadav J.S."/>
            <person name="Pangilinan J."/>
            <person name="Larsson K.H."/>
            <person name="Matsuura K."/>
            <person name="Barry K."/>
            <person name="Labutti K."/>
            <person name="Kuo R."/>
            <person name="Ohm R.A."/>
            <person name="Bhattacharya S.S."/>
            <person name="Shirouzu T."/>
            <person name="Yoshinaga Y."/>
            <person name="Martin F.M."/>
            <person name="Grigoriev I.V."/>
            <person name="Hibbett D.S."/>
        </authorList>
    </citation>
    <scope>NUCLEOTIDE SEQUENCE [LARGE SCALE GENOMIC DNA]</scope>
    <source>
        <strain evidence="2 3">TUFC12733</strain>
    </source>
</reference>
<feature type="transmembrane region" description="Helical" evidence="1">
    <location>
        <begin position="58"/>
        <end position="84"/>
    </location>
</feature>
<keyword evidence="3" id="KW-1185">Reference proteome</keyword>
<evidence type="ECO:0000256" key="1">
    <source>
        <dbReference type="SAM" id="Phobius"/>
    </source>
</evidence>
<dbReference type="EMBL" id="KV417293">
    <property type="protein sequence ID" value="KZO94739.1"/>
    <property type="molecule type" value="Genomic_DNA"/>
</dbReference>
<keyword evidence="1" id="KW-1133">Transmembrane helix</keyword>
<protein>
    <recommendedName>
        <fullName evidence="4">Transmembrane protein</fullName>
    </recommendedName>
</protein>
<evidence type="ECO:0008006" key="4">
    <source>
        <dbReference type="Google" id="ProtNLM"/>
    </source>
</evidence>
<evidence type="ECO:0000313" key="3">
    <source>
        <dbReference type="Proteomes" id="UP000076738"/>
    </source>
</evidence>
<dbReference type="OrthoDB" id="10513856at2759"/>
<dbReference type="AlphaFoldDB" id="A0A167KKK9"/>
<keyword evidence="1" id="KW-0812">Transmembrane</keyword>
<name>A0A167KKK9_CALVF</name>
<keyword evidence="1" id="KW-0472">Membrane</keyword>
<accession>A0A167KKK9</accession>
<sequence>MFPRPLPRPSTSRLPPILLARPSPIARRTFLRQPKVDPSVPPTYAQLEHEARIGRLRVVVVTLPLIVVCGCTWAVYFCFLLLALREDVGLARAPEVGESGNVNGAEPPV</sequence>
<gene>
    <name evidence="2" type="ORF">CALVIDRAFT_538845</name>
</gene>
<evidence type="ECO:0000313" key="2">
    <source>
        <dbReference type="EMBL" id="KZO94739.1"/>
    </source>
</evidence>
<proteinExistence type="predicted"/>
<organism evidence="2 3">
    <name type="scientific">Calocera viscosa (strain TUFC12733)</name>
    <dbReference type="NCBI Taxonomy" id="1330018"/>
    <lineage>
        <taxon>Eukaryota</taxon>
        <taxon>Fungi</taxon>
        <taxon>Dikarya</taxon>
        <taxon>Basidiomycota</taxon>
        <taxon>Agaricomycotina</taxon>
        <taxon>Dacrymycetes</taxon>
        <taxon>Dacrymycetales</taxon>
        <taxon>Dacrymycetaceae</taxon>
        <taxon>Calocera</taxon>
    </lineage>
</organism>
<dbReference type="Proteomes" id="UP000076738">
    <property type="component" value="Unassembled WGS sequence"/>
</dbReference>